<organism evidence="5 6">
    <name type="scientific">Microbacterium esteraromaticum</name>
    <dbReference type="NCBI Taxonomy" id="57043"/>
    <lineage>
        <taxon>Bacteria</taxon>
        <taxon>Bacillati</taxon>
        <taxon>Actinomycetota</taxon>
        <taxon>Actinomycetes</taxon>
        <taxon>Micrococcales</taxon>
        <taxon>Microbacteriaceae</taxon>
        <taxon>Microbacterium</taxon>
    </lineage>
</organism>
<dbReference type="Gene3D" id="3.40.50.150">
    <property type="entry name" value="Vaccinia Virus protein VP39"/>
    <property type="match status" value="1"/>
</dbReference>
<dbReference type="REBASE" id="438214">
    <property type="entry name" value="M.MesB24ORF3070P"/>
</dbReference>
<dbReference type="GO" id="GO:0008170">
    <property type="term" value="F:N-methyltransferase activity"/>
    <property type="evidence" value="ECO:0007669"/>
    <property type="project" value="InterPro"/>
</dbReference>
<dbReference type="InterPro" id="IPR029063">
    <property type="entry name" value="SAM-dependent_MTases_sf"/>
</dbReference>
<protein>
    <submittedName>
        <fullName evidence="5">Site-specific DNA-methyltransferase</fullName>
    </submittedName>
</protein>
<proteinExistence type="inferred from homology"/>
<dbReference type="PROSITE" id="PS00092">
    <property type="entry name" value="N6_MTASE"/>
    <property type="match status" value="1"/>
</dbReference>
<sequence>MTEEQGPHEDTAHELRQSTNAIDMDIASIEDPNLRRRIAAAFERLRSKAEYGLVFERHKPESVVLHGQTVREDRYATLRSDPGPRNAYRVLAIDGDTATLQPVDEHFRSVGQQTTGMLDELVPVARFGDPIFPGLIKSSEDVLGAVDGNGNPTKPFHTVVNGENFHALETLLYAYEGQVDCIYIDPPYNSGARDWKYNNDYVDKDDVYRHSLWLSFMEKRLKLAQRLLNPKESVLMVAIDDKEGARLGLLLESIFPTAGIEMVTTVINPRGKYRTGTFARSDEYVYFVTLGSATVAGEPDPDYAEGALVPWRTLRRSDYSSRRGSKKGGTGQFYPIYVNRDGRIEQVGEPLAHGVPRSKSPKVRGCVAVFPIRDDPDQTEMNWGLTAPELRARLSRGYVRVGKATPGKPQTYEISYLTSGKVLDVETGRAAIVGSNPDGSVLARYVTHKVKMPTSTWVRPSHNAEVHGTELLKTLLGGEKRFDFPKSLYAVEDCLRLFVADKPDALVIDFFGGSGTTAHALMRLNKDGGRRRSILVTNNEVSAGEQESLRARDLYPGDAEWEALGICEYVAKPRLRAAVTGRTPAGAPITGEYKVNGFEILHPGPMSEGFEENVRFYNLTYLDPETVEAKQSFEQVAHLLWLVGGAEGPVIETEPRSGWALPDGATYGVLFRNKGRAGFAEALSTRTSAGDPPRHVFIIADSADEFHRSVDEVGADPAHTTRLYRHYLKNFRTNVIDLKDQL</sequence>
<comment type="similarity">
    <text evidence="1">Belongs to the N(4)/N(6)-methyltransferase family.</text>
</comment>
<keyword evidence="3 5" id="KW-0808">Transferase</keyword>
<gene>
    <name evidence="5" type="ORF">FVO59_03070</name>
</gene>
<dbReference type="RefSeq" id="WP_182254529.1">
    <property type="nucleotide sequence ID" value="NZ_CP043732.1"/>
</dbReference>
<evidence type="ECO:0000313" key="5">
    <source>
        <dbReference type="EMBL" id="QMU96302.1"/>
    </source>
</evidence>
<evidence type="ECO:0000313" key="6">
    <source>
        <dbReference type="Proteomes" id="UP000515708"/>
    </source>
</evidence>
<reference evidence="5 6" key="1">
    <citation type="journal article" date="2020" name="Front. Microbiol.">
        <title>Design of Bacterial Strain-Specific qPCR Assays Using NGS Data and Publicly Available Resources and Its Application to Track Biocontrol Strains.</title>
        <authorList>
            <person name="Hernandez I."/>
            <person name="Sant C."/>
            <person name="Martinez R."/>
            <person name="Fernandez C."/>
        </authorList>
    </citation>
    <scope>NUCLEOTIDE SEQUENCE [LARGE SCALE GENOMIC DNA]</scope>
    <source>
        <strain evidence="5 6">B24</strain>
    </source>
</reference>
<dbReference type="GO" id="GO:0032259">
    <property type="term" value="P:methylation"/>
    <property type="evidence" value="ECO:0007669"/>
    <property type="project" value="UniProtKB-KW"/>
</dbReference>
<name>A0A7D8AD09_9MICO</name>
<accession>A0A7D8AD09</accession>
<evidence type="ECO:0000256" key="1">
    <source>
        <dbReference type="ARBA" id="ARBA00006594"/>
    </source>
</evidence>
<keyword evidence="2 5" id="KW-0489">Methyltransferase</keyword>
<dbReference type="Proteomes" id="UP000515708">
    <property type="component" value="Chromosome"/>
</dbReference>
<dbReference type="Pfam" id="PF01555">
    <property type="entry name" value="N6_N4_Mtase"/>
    <property type="match status" value="1"/>
</dbReference>
<evidence type="ECO:0000256" key="3">
    <source>
        <dbReference type="ARBA" id="ARBA00022679"/>
    </source>
</evidence>
<dbReference type="EMBL" id="CP043732">
    <property type="protein sequence ID" value="QMU96302.1"/>
    <property type="molecule type" value="Genomic_DNA"/>
</dbReference>
<dbReference type="GO" id="GO:0003677">
    <property type="term" value="F:DNA binding"/>
    <property type="evidence" value="ECO:0007669"/>
    <property type="project" value="InterPro"/>
</dbReference>
<dbReference type="SUPFAM" id="SSF53335">
    <property type="entry name" value="S-adenosyl-L-methionine-dependent methyltransferases"/>
    <property type="match status" value="1"/>
</dbReference>
<evidence type="ECO:0000256" key="2">
    <source>
        <dbReference type="ARBA" id="ARBA00022603"/>
    </source>
</evidence>
<dbReference type="AlphaFoldDB" id="A0A7D8AD09"/>
<dbReference type="InterPro" id="IPR002941">
    <property type="entry name" value="DNA_methylase_N4/N6"/>
</dbReference>
<evidence type="ECO:0000259" key="4">
    <source>
        <dbReference type="Pfam" id="PF01555"/>
    </source>
</evidence>
<dbReference type="InterPro" id="IPR002052">
    <property type="entry name" value="DNA_methylase_N6_adenine_CS"/>
</dbReference>
<feature type="domain" description="DNA methylase N-4/N-6" evidence="4">
    <location>
        <begin position="179"/>
        <end position="526"/>
    </location>
</feature>